<dbReference type="EMBL" id="ML996197">
    <property type="protein sequence ID" value="KAF2731380.1"/>
    <property type="molecule type" value="Genomic_DNA"/>
</dbReference>
<sequence length="127" mass="14152">MNTISEGVEDPEVASQSPSSATSPVNPAPNTGAGVFMTYDFYNKLRQEIQTLNADNAILRQRVEELRTEKNDLLKEKHGVLCVLLSALKYITVLFGKMVENKVPVPEYPQELAALEVDIEGDREMEL</sequence>
<protein>
    <submittedName>
        <fullName evidence="3">Uncharacterized protein</fullName>
    </submittedName>
</protein>
<feature type="compositionally biased region" description="Polar residues" evidence="2">
    <location>
        <begin position="14"/>
        <end position="29"/>
    </location>
</feature>
<evidence type="ECO:0000313" key="3">
    <source>
        <dbReference type="EMBL" id="KAF2731380.1"/>
    </source>
</evidence>
<evidence type="ECO:0000256" key="1">
    <source>
        <dbReference type="SAM" id="Coils"/>
    </source>
</evidence>
<organism evidence="3 4">
    <name type="scientific">Polyplosphaeria fusca</name>
    <dbReference type="NCBI Taxonomy" id="682080"/>
    <lineage>
        <taxon>Eukaryota</taxon>
        <taxon>Fungi</taxon>
        <taxon>Dikarya</taxon>
        <taxon>Ascomycota</taxon>
        <taxon>Pezizomycotina</taxon>
        <taxon>Dothideomycetes</taxon>
        <taxon>Pleosporomycetidae</taxon>
        <taxon>Pleosporales</taxon>
        <taxon>Tetraplosphaeriaceae</taxon>
        <taxon>Polyplosphaeria</taxon>
    </lineage>
</organism>
<keyword evidence="1" id="KW-0175">Coiled coil</keyword>
<reference evidence="3" key="1">
    <citation type="journal article" date="2020" name="Stud. Mycol.">
        <title>101 Dothideomycetes genomes: a test case for predicting lifestyles and emergence of pathogens.</title>
        <authorList>
            <person name="Haridas S."/>
            <person name="Albert R."/>
            <person name="Binder M."/>
            <person name="Bloem J."/>
            <person name="Labutti K."/>
            <person name="Salamov A."/>
            <person name="Andreopoulos B."/>
            <person name="Baker S."/>
            <person name="Barry K."/>
            <person name="Bills G."/>
            <person name="Bluhm B."/>
            <person name="Cannon C."/>
            <person name="Castanera R."/>
            <person name="Culley D."/>
            <person name="Daum C."/>
            <person name="Ezra D."/>
            <person name="Gonzalez J."/>
            <person name="Henrissat B."/>
            <person name="Kuo A."/>
            <person name="Liang C."/>
            <person name="Lipzen A."/>
            <person name="Lutzoni F."/>
            <person name="Magnuson J."/>
            <person name="Mondo S."/>
            <person name="Nolan M."/>
            <person name="Ohm R."/>
            <person name="Pangilinan J."/>
            <person name="Park H.-J."/>
            <person name="Ramirez L."/>
            <person name="Alfaro M."/>
            <person name="Sun H."/>
            <person name="Tritt A."/>
            <person name="Yoshinaga Y."/>
            <person name="Zwiers L.-H."/>
            <person name="Turgeon B."/>
            <person name="Goodwin S."/>
            <person name="Spatafora J."/>
            <person name="Crous P."/>
            <person name="Grigoriev I."/>
        </authorList>
    </citation>
    <scope>NUCLEOTIDE SEQUENCE</scope>
    <source>
        <strain evidence="3">CBS 125425</strain>
    </source>
</reference>
<evidence type="ECO:0000256" key="2">
    <source>
        <dbReference type="SAM" id="MobiDB-lite"/>
    </source>
</evidence>
<dbReference type="Proteomes" id="UP000799444">
    <property type="component" value="Unassembled WGS sequence"/>
</dbReference>
<feature type="coiled-coil region" evidence="1">
    <location>
        <begin position="42"/>
        <end position="76"/>
    </location>
</feature>
<proteinExistence type="predicted"/>
<keyword evidence="4" id="KW-1185">Reference proteome</keyword>
<feature type="region of interest" description="Disordered" evidence="2">
    <location>
        <begin position="1"/>
        <end position="30"/>
    </location>
</feature>
<dbReference type="AlphaFoldDB" id="A0A9P4QTN5"/>
<evidence type="ECO:0000313" key="4">
    <source>
        <dbReference type="Proteomes" id="UP000799444"/>
    </source>
</evidence>
<comment type="caution">
    <text evidence="3">The sequence shown here is derived from an EMBL/GenBank/DDBJ whole genome shotgun (WGS) entry which is preliminary data.</text>
</comment>
<accession>A0A9P4QTN5</accession>
<gene>
    <name evidence="3" type="ORF">EJ04DRAFT_514650</name>
</gene>
<name>A0A9P4QTN5_9PLEO</name>